<protein>
    <submittedName>
        <fullName evidence="2">Transposase zinc-binding domain-containing protein</fullName>
    </submittedName>
</protein>
<proteinExistence type="predicted"/>
<evidence type="ECO:0000313" key="2">
    <source>
        <dbReference type="EMBL" id="WLV83802.1"/>
    </source>
</evidence>
<dbReference type="Proteomes" id="UP001229832">
    <property type="component" value="Chromosome"/>
</dbReference>
<evidence type="ECO:0000313" key="3">
    <source>
        <dbReference type="Proteomes" id="UP001229832"/>
    </source>
</evidence>
<evidence type="ECO:0000259" key="1">
    <source>
        <dbReference type="Pfam" id="PF14319"/>
    </source>
</evidence>
<dbReference type="Pfam" id="PF14319">
    <property type="entry name" value="Zn_Tnp_IS91"/>
    <property type="match status" value="1"/>
</dbReference>
<dbReference type="EMBL" id="CP132485">
    <property type="protein sequence ID" value="WLV83802.1"/>
    <property type="molecule type" value="Genomic_DNA"/>
</dbReference>
<sequence length="47" mass="5486">MKNHGRRIRPVVKKEVAKFESCGDIQKGYRLFVCEGCRDTKWVAFAK</sequence>
<dbReference type="AlphaFoldDB" id="A0ABD7Z9F0"/>
<organism evidence="2 3">
    <name type="scientific">Lacticaseibacillus zeae subsp. silagei</name>
    <dbReference type="NCBI Taxonomy" id="3068307"/>
    <lineage>
        <taxon>Bacteria</taxon>
        <taxon>Bacillati</taxon>
        <taxon>Bacillota</taxon>
        <taxon>Bacilli</taxon>
        <taxon>Lactobacillales</taxon>
        <taxon>Lactobacillaceae</taxon>
        <taxon>Lacticaseibacillus</taxon>
    </lineage>
</organism>
<keyword evidence="3" id="KW-1185">Reference proteome</keyword>
<feature type="domain" description="Transposase zinc-binding" evidence="1">
    <location>
        <begin position="4"/>
        <end position="45"/>
    </location>
</feature>
<reference evidence="2 3" key="1">
    <citation type="submission" date="2023-08" db="EMBL/GenBank/DDBJ databases">
        <authorList>
            <person name="Buchebner-Jance M."/>
        </authorList>
    </citation>
    <scope>NUCLEOTIDE SEQUENCE [LARGE SCALE GENOMIC DNA]</scope>
    <source>
        <strain evidence="2 3">NCIMB 15475</strain>
    </source>
</reference>
<gene>
    <name evidence="2" type="ORF">LACZS2_000192</name>
</gene>
<name>A0ABD7Z9F0_LACZE</name>
<dbReference type="InterPro" id="IPR026889">
    <property type="entry name" value="Zn_Tnp"/>
</dbReference>
<accession>A0ABD7Z9F0</accession>